<proteinExistence type="predicted"/>
<reference evidence="2" key="1">
    <citation type="submission" date="2020-02" db="EMBL/GenBank/DDBJ databases">
        <authorList>
            <person name="Meier V. D."/>
        </authorList>
    </citation>
    <scope>NUCLEOTIDE SEQUENCE</scope>
    <source>
        <strain evidence="2">AVDCRST_MAG57</strain>
    </source>
</reference>
<protein>
    <submittedName>
        <fullName evidence="2">Uncharacterized protein</fullName>
    </submittedName>
</protein>
<sequence length="39" mass="4351">ERTLLPLGARRLAPDPAGGPQKWLQRAGSRTRTYFRSAV</sequence>
<organism evidence="2">
    <name type="scientific">uncultured Blastococcus sp</name>
    <dbReference type="NCBI Taxonomy" id="217144"/>
    <lineage>
        <taxon>Bacteria</taxon>
        <taxon>Bacillati</taxon>
        <taxon>Actinomycetota</taxon>
        <taxon>Actinomycetes</taxon>
        <taxon>Geodermatophilales</taxon>
        <taxon>Geodermatophilaceae</taxon>
        <taxon>Blastococcus</taxon>
        <taxon>environmental samples</taxon>
    </lineage>
</organism>
<evidence type="ECO:0000256" key="1">
    <source>
        <dbReference type="SAM" id="MobiDB-lite"/>
    </source>
</evidence>
<gene>
    <name evidence="2" type="ORF">AVDCRST_MAG57-2443</name>
</gene>
<feature type="non-terminal residue" evidence="2">
    <location>
        <position position="1"/>
    </location>
</feature>
<dbReference type="EMBL" id="CADCTI010000202">
    <property type="protein sequence ID" value="CAA9257416.1"/>
    <property type="molecule type" value="Genomic_DNA"/>
</dbReference>
<evidence type="ECO:0000313" key="2">
    <source>
        <dbReference type="EMBL" id="CAA9257416.1"/>
    </source>
</evidence>
<name>A0A6J4IRS0_9ACTN</name>
<feature type="non-terminal residue" evidence="2">
    <location>
        <position position="39"/>
    </location>
</feature>
<dbReference type="AlphaFoldDB" id="A0A6J4IRS0"/>
<feature type="compositionally biased region" description="Polar residues" evidence="1">
    <location>
        <begin position="28"/>
        <end position="39"/>
    </location>
</feature>
<feature type="region of interest" description="Disordered" evidence="1">
    <location>
        <begin position="1"/>
        <end position="39"/>
    </location>
</feature>
<accession>A0A6J4IRS0</accession>